<sequence length="968" mass="107985">MAATYTESKQLKATGPRAWWRAHFYDHPGYSETPRDPQSKTTGEHGKTKIWCKLCLQKRVGDEMQLDEQNGRHREAHEIEVFLWSLPSGQDERGYRWIASTSAAALVHLRDCELTDQNTKAQAAQVHHTNNLSPRANRRAERSAAAHFAASNAQYSSSMVPVAYPGVLVEASAATTSGPGGSLATSLPPLFIPDAPGPSTGSPFSLAPSIGGSPYSFPNQWSAHPSPTPSPSPSVSSSHGSGLWRLRDTPPTLGLHVGSPAPPAKRQSRGLGTRTLSRQASVTFRMEPPPVPPFSPERQPLFESFLARLTAALCLPLSWGENPIWIEFVEEFISGHSAPNPTPSRKVLTTRIIPGTVKQYRSIAQLACKGKLVTIQCDGFTAANRRHLVSFMVTCERKVYTVRTFDTSTEPKTAENLVKMIYQVMRMLEDEWEVIPIAITTDCSGESRAARARILGERSSLVTPDCYAHQVERVVIDYFGVKTDIFIWTKQADELIRWLRSRTYVLGLLNEIQLGLPGASNHPPKTVILGALTRWTTMYLAYKRLLELKLPLEHLAAHPLLAASGNAESRQKTKDMLDRLKNPLFWYNLARVKLHLEPLAIAANITQSQDCRLDDVLLTFGFLYQSFNALVEERDNAVRTAVLGSLEKRWAKADQDVIIAAVILNPYLRLSPFRASLTQYFVPATVYGLILRLWDRFYPDSTEKPTLSDVRDYLKFTPGSRYGSMPSILQHEKDEALRKGLQPDPVEIWKNFMPDVDPSEPPPTIPIDPPPLPALAIRILSICPSSAERTRLTTTNLLNIAELRLHLRDEQVRKDAKKRLKRHFGERVAQARAQSSNAPLEAPADDDESNGSALDDEQSQPGEPSRIRQAIREAQQGLQELIEYMRERDIEDSILTSDSFISTIRVPLATLFDFSNAYWQTRADLSPSNTLDEELAIWDLLDMDADGEDDSAEGRGSDEMADELFSMS</sequence>
<feature type="region of interest" description="Disordered" evidence="1">
    <location>
        <begin position="945"/>
        <end position="968"/>
    </location>
</feature>
<evidence type="ECO:0000256" key="1">
    <source>
        <dbReference type="SAM" id="MobiDB-lite"/>
    </source>
</evidence>
<accession>A0A060S5X0</accession>
<feature type="region of interest" description="Disordered" evidence="1">
    <location>
        <begin position="217"/>
        <end position="274"/>
    </location>
</feature>
<dbReference type="InterPro" id="IPR007021">
    <property type="entry name" value="DUF659"/>
</dbReference>
<dbReference type="EMBL" id="CCBP010000057">
    <property type="protein sequence ID" value="CDO69842.1"/>
    <property type="molecule type" value="Genomic_DNA"/>
</dbReference>
<dbReference type="STRING" id="5643.A0A060S5X0"/>
<comment type="caution">
    <text evidence="3">The sequence shown here is derived from an EMBL/GenBank/DDBJ whole genome shotgun (WGS) entry which is preliminary data.</text>
</comment>
<organism evidence="3 4">
    <name type="scientific">Pycnoporus cinnabarinus</name>
    <name type="common">Cinnabar-red polypore</name>
    <name type="synonym">Trametes cinnabarina</name>
    <dbReference type="NCBI Taxonomy" id="5643"/>
    <lineage>
        <taxon>Eukaryota</taxon>
        <taxon>Fungi</taxon>
        <taxon>Dikarya</taxon>
        <taxon>Basidiomycota</taxon>
        <taxon>Agaricomycotina</taxon>
        <taxon>Agaricomycetes</taxon>
        <taxon>Polyporales</taxon>
        <taxon>Polyporaceae</taxon>
        <taxon>Trametes</taxon>
    </lineage>
</organism>
<gene>
    <name evidence="3" type="ORF">BN946_scf184884.g1</name>
</gene>
<protein>
    <recommendedName>
        <fullName evidence="2">DUF659 domain-containing protein</fullName>
    </recommendedName>
</protein>
<evidence type="ECO:0000259" key="2">
    <source>
        <dbReference type="Pfam" id="PF04937"/>
    </source>
</evidence>
<dbReference type="Pfam" id="PF04937">
    <property type="entry name" value="DUF659"/>
    <property type="match status" value="1"/>
</dbReference>
<feature type="compositionally biased region" description="Acidic residues" evidence="1">
    <location>
        <begin position="843"/>
        <end position="858"/>
    </location>
</feature>
<feature type="region of interest" description="Disordered" evidence="1">
    <location>
        <begin position="821"/>
        <end position="865"/>
    </location>
</feature>
<dbReference type="OrthoDB" id="2756737at2759"/>
<dbReference type="InterPro" id="IPR012337">
    <property type="entry name" value="RNaseH-like_sf"/>
</dbReference>
<dbReference type="SUPFAM" id="SSF53098">
    <property type="entry name" value="Ribonuclease H-like"/>
    <property type="match status" value="1"/>
</dbReference>
<evidence type="ECO:0000313" key="3">
    <source>
        <dbReference type="EMBL" id="CDO69842.1"/>
    </source>
</evidence>
<dbReference type="OMA" id="GENPIWI"/>
<reference evidence="3" key="1">
    <citation type="submission" date="2014-01" db="EMBL/GenBank/DDBJ databases">
        <title>The genome of the white-rot fungus Pycnoporus cinnabarinus: a basidiomycete model with a versatile arsenal for lignocellulosic biomass breakdown.</title>
        <authorList>
            <person name="Levasseur A."/>
            <person name="Lomascolo A."/>
            <person name="Ruiz-Duenas F.J."/>
            <person name="Uzan E."/>
            <person name="Piumi F."/>
            <person name="Kues U."/>
            <person name="Ram A.F.J."/>
            <person name="Murat C."/>
            <person name="Haon M."/>
            <person name="Benoit I."/>
            <person name="Arfi Y."/>
            <person name="Chevret D."/>
            <person name="Drula E."/>
            <person name="Kwon M.J."/>
            <person name="Gouret P."/>
            <person name="Lesage-Meessen L."/>
            <person name="Lombard V."/>
            <person name="Mariette J."/>
            <person name="Noirot C."/>
            <person name="Park J."/>
            <person name="Patyshakuliyeva A."/>
            <person name="Wieneger R.A.B."/>
            <person name="Wosten H.A.B."/>
            <person name="Martin F."/>
            <person name="Coutinho P.M."/>
            <person name="de Vries R."/>
            <person name="Martinez A.T."/>
            <person name="Klopp C."/>
            <person name="Pontarotti P."/>
            <person name="Henrissat B."/>
            <person name="Record E."/>
        </authorList>
    </citation>
    <scope>NUCLEOTIDE SEQUENCE [LARGE SCALE GENOMIC DNA]</scope>
    <source>
        <strain evidence="3">BRFM137</strain>
    </source>
</reference>
<dbReference type="Proteomes" id="UP000029665">
    <property type="component" value="Unassembled WGS sequence"/>
</dbReference>
<feature type="domain" description="DUF659" evidence="2">
    <location>
        <begin position="369"/>
        <end position="476"/>
    </location>
</feature>
<proteinExistence type="predicted"/>
<keyword evidence="4" id="KW-1185">Reference proteome</keyword>
<name>A0A060S5X0_PYCCI</name>
<evidence type="ECO:0000313" key="4">
    <source>
        <dbReference type="Proteomes" id="UP000029665"/>
    </source>
</evidence>
<dbReference type="HOGENOM" id="CLU_007316_1_0_1"/>
<dbReference type="AlphaFoldDB" id="A0A060S5X0"/>